<keyword evidence="5" id="KW-1185">Reference proteome</keyword>
<dbReference type="GeneID" id="97555601"/>
<dbReference type="PANTHER" id="PTHR43479:SF11">
    <property type="entry name" value="ACREF_ENVCD OPERON REPRESSOR-RELATED"/>
    <property type="match status" value="1"/>
</dbReference>
<dbReference type="PRINTS" id="PR00455">
    <property type="entry name" value="HTHTETR"/>
</dbReference>
<evidence type="ECO:0000313" key="4">
    <source>
        <dbReference type="EMBL" id="KZS48813.1"/>
    </source>
</evidence>
<dbReference type="RefSeq" id="WP_063479580.1">
    <property type="nucleotide sequence ID" value="NZ_CP147845.1"/>
</dbReference>
<dbReference type="AlphaFoldDB" id="A0A163M7I6"/>
<protein>
    <submittedName>
        <fullName evidence="4">Transcriptional regulator</fullName>
    </submittedName>
</protein>
<reference evidence="4" key="1">
    <citation type="journal article" date="2016" name="Genome Announc.">
        <title>Draft genomes of two strains of Paenibacillus glucanolyticus with capability to degrade lignocellulose.</title>
        <authorList>
            <person name="Mathews S.L."/>
            <person name="Pawlak J."/>
            <person name="Grunden A.M."/>
        </authorList>
    </citation>
    <scope>NUCLEOTIDE SEQUENCE [LARGE SCALE GENOMIC DNA]</scope>
    <source>
        <strain evidence="4">SLM1</strain>
    </source>
</reference>
<dbReference type="SUPFAM" id="SSF46689">
    <property type="entry name" value="Homeodomain-like"/>
    <property type="match status" value="1"/>
</dbReference>
<comment type="caution">
    <text evidence="4">The sequence shown here is derived from an EMBL/GenBank/DDBJ whole genome shotgun (WGS) entry which is preliminary data.</text>
</comment>
<dbReference type="PROSITE" id="PS50977">
    <property type="entry name" value="HTH_TETR_2"/>
    <property type="match status" value="1"/>
</dbReference>
<feature type="DNA-binding region" description="H-T-H motif" evidence="2">
    <location>
        <begin position="33"/>
        <end position="52"/>
    </location>
</feature>
<dbReference type="Proteomes" id="UP000076796">
    <property type="component" value="Unassembled WGS sequence"/>
</dbReference>
<dbReference type="PROSITE" id="PS01081">
    <property type="entry name" value="HTH_TETR_1"/>
    <property type="match status" value="1"/>
</dbReference>
<accession>A0A163M7I6</accession>
<proteinExistence type="predicted"/>
<dbReference type="InterPro" id="IPR050624">
    <property type="entry name" value="HTH-type_Tx_Regulator"/>
</dbReference>
<evidence type="ECO:0000256" key="1">
    <source>
        <dbReference type="ARBA" id="ARBA00023125"/>
    </source>
</evidence>
<name>A0A163M7I6_9BACL</name>
<dbReference type="InterPro" id="IPR023772">
    <property type="entry name" value="DNA-bd_HTH_TetR-type_CS"/>
</dbReference>
<dbReference type="GO" id="GO:0003677">
    <property type="term" value="F:DNA binding"/>
    <property type="evidence" value="ECO:0007669"/>
    <property type="project" value="UniProtKB-UniRule"/>
</dbReference>
<dbReference type="EMBL" id="LWMH01000001">
    <property type="protein sequence ID" value="KZS48813.1"/>
    <property type="molecule type" value="Genomic_DNA"/>
</dbReference>
<evidence type="ECO:0000256" key="2">
    <source>
        <dbReference type="PROSITE-ProRule" id="PRU00335"/>
    </source>
</evidence>
<evidence type="ECO:0000313" key="5">
    <source>
        <dbReference type="Proteomes" id="UP000076796"/>
    </source>
</evidence>
<organism evidence="4 5">
    <name type="scientific">Paenibacillus glucanolyticus</name>
    <dbReference type="NCBI Taxonomy" id="59843"/>
    <lineage>
        <taxon>Bacteria</taxon>
        <taxon>Bacillati</taxon>
        <taxon>Bacillota</taxon>
        <taxon>Bacilli</taxon>
        <taxon>Bacillales</taxon>
        <taxon>Paenibacillaceae</taxon>
        <taxon>Paenibacillus</taxon>
    </lineage>
</organism>
<dbReference type="SUPFAM" id="SSF48498">
    <property type="entry name" value="Tetracyclin repressor-like, C-terminal domain"/>
    <property type="match status" value="1"/>
</dbReference>
<feature type="domain" description="HTH tetR-type" evidence="3">
    <location>
        <begin position="10"/>
        <end position="70"/>
    </location>
</feature>
<keyword evidence="1 2" id="KW-0238">DNA-binding</keyword>
<dbReference type="InterPro" id="IPR001647">
    <property type="entry name" value="HTH_TetR"/>
</dbReference>
<dbReference type="InterPro" id="IPR036271">
    <property type="entry name" value="Tet_transcr_reg_TetR-rel_C_sf"/>
</dbReference>
<gene>
    <name evidence="4" type="ORF">AWU65_24190</name>
</gene>
<sequence>MENKQSLIADARREQIIKAAIEALAEIGYHNTSLSKIANKANISTGLISYHFSGKEDLMKNTLMYLVEQERAFIKGKVEQKQTYMEKLMVFIEASLAYLGTNRGYNTALLEIVFNARTPDNVPYYLAEIDDEDQLNVLMKEILYKGQESKEFGDFDPQVIAIVIRGAISASMSLPQNELSLEDYSEKIIKSVLKMIKE</sequence>
<dbReference type="Pfam" id="PF00440">
    <property type="entry name" value="TetR_N"/>
    <property type="match status" value="1"/>
</dbReference>
<dbReference type="InterPro" id="IPR009057">
    <property type="entry name" value="Homeodomain-like_sf"/>
</dbReference>
<dbReference type="OrthoDB" id="2356263at2"/>
<evidence type="ECO:0000259" key="3">
    <source>
        <dbReference type="PROSITE" id="PS50977"/>
    </source>
</evidence>
<dbReference type="PANTHER" id="PTHR43479">
    <property type="entry name" value="ACREF/ENVCD OPERON REPRESSOR-RELATED"/>
    <property type="match status" value="1"/>
</dbReference>
<dbReference type="Gene3D" id="1.10.357.10">
    <property type="entry name" value="Tetracycline Repressor, domain 2"/>
    <property type="match status" value="1"/>
</dbReference>